<dbReference type="Proteomes" id="UP000230161">
    <property type="component" value="Unassembled WGS sequence"/>
</dbReference>
<sequence length="174" mass="18281">MADYELARSTEELAGLSEIVAKGVIVDIQAGPVAGLPDDDFSDIEMIVVALGEAELVQGKLPAESDGRVYFPMISPGDPKEFAKNIPLGSKVVLYANRIVNTQSDGDIPLSSPDAGRPKGQPVFRASHPQGLIIDVSPDGSGELVWPEALRWASAPIENTLPGGKELGSGEPAH</sequence>
<dbReference type="RefSeq" id="WP_157802962.1">
    <property type="nucleotide sequence ID" value="NZ_PGFB01000004.1"/>
</dbReference>
<keyword evidence="2" id="KW-1185">Reference proteome</keyword>
<proteinExistence type="predicted"/>
<protein>
    <submittedName>
        <fullName evidence="1">Uncharacterized protein</fullName>
    </submittedName>
</protein>
<evidence type="ECO:0000313" key="2">
    <source>
        <dbReference type="Proteomes" id="UP000230161"/>
    </source>
</evidence>
<dbReference type="EMBL" id="PGFB01000004">
    <property type="protein sequence ID" value="PJJ61712.1"/>
    <property type="molecule type" value="Genomic_DNA"/>
</dbReference>
<evidence type="ECO:0000313" key="1">
    <source>
        <dbReference type="EMBL" id="PJJ61712.1"/>
    </source>
</evidence>
<reference evidence="1 2" key="1">
    <citation type="submission" date="2017-11" db="EMBL/GenBank/DDBJ databases">
        <title>Genomic Encyclopedia of Archaeal and Bacterial Type Strains, Phase II (KMG-II): From Individual Species to Whole Genera.</title>
        <authorList>
            <person name="Goeker M."/>
        </authorList>
    </citation>
    <scope>NUCLEOTIDE SEQUENCE [LARGE SCALE GENOMIC DNA]</scope>
    <source>
        <strain evidence="1 2">DSM 25625</strain>
    </source>
</reference>
<accession>A0A2M9BUZ3</accession>
<organism evidence="1 2">
    <name type="scientific">Compostimonas suwonensis</name>
    <dbReference type="NCBI Taxonomy" id="1048394"/>
    <lineage>
        <taxon>Bacteria</taxon>
        <taxon>Bacillati</taxon>
        <taxon>Actinomycetota</taxon>
        <taxon>Actinomycetes</taxon>
        <taxon>Micrococcales</taxon>
        <taxon>Microbacteriaceae</taxon>
        <taxon>Compostimonas</taxon>
    </lineage>
</organism>
<gene>
    <name evidence="1" type="ORF">CLV54_2662</name>
</gene>
<dbReference type="AlphaFoldDB" id="A0A2M9BUZ3"/>
<name>A0A2M9BUZ3_9MICO</name>
<dbReference type="OrthoDB" id="5121933at2"/>
<comment type="caution">
    <text evidence="1">The sequence shown here is derived from an EMBL/GenBank/DDBJ whole genome shotgun (WGS) entry which is preliminary data.</text>
</comment>